<dbReference type="Pfam" id="PF01402">
    <property type="entry name" value="RHH_1"/>
    <property type="match status" value="1"/>
</dbReference>
<comment type="caution">
    <text evidence="2">The sequence shown here is derived from an EMBL/GenBank/DDBJ whole genome shotgun (WGS) entry which is preliminary data.</text>
</comment>
<name>A0A8J3N7C2_9ACTN</name>
<evidence type="ECO:0000313" key="3">
    <source>
        <dbReference type="Proteomes" id="UP000612808"/>
    </source>
</evidence>
<sequence length="55" mass="6302">MEQEAKQQFNVYLPSPLVRRVKYASIDAGVSLSRLVEQALDEWLARHGDRTGESR</sequence>
<dbReference type="Proteomes" id="UP000612808">
    <property type="component" value="Unassembled WGS sequence"/>
</dbReference>
<dbReference type="InterPro" id="IPR002145">
    <property type="entry name" value="CopG"/>
</dbReference>
<accession>A0A8J3N7C2</accession>
<dbReference type="InterPro" id="IPR013321">
    <property type="entry name" value="Arc_rbn_hlx_hlx"/>
</dbReference>
<dbReference type="InterPro" id="IPR010985">
    <property type="entry name" value="Ribbon_hlx_hlx"/>
</dbReference>
<evidence type="ECO:0000259" key="1">
    <source>
        <dbReference type="Pfam" id="PF01402"/>
    </source>
</evidence>
<gene>
    <name evidence="2" type="ORF">Aru02nite_00580</name>
</gene>
<proteinExistence type="predicted"/>
<organism evidence="2 3">
    <name type="scientific">Actinocatenispora rupis</name>
    <dbReference type="NCBI Taxonomy" id="519421"/>
    <lineage>
        <taxon>Bacteria</taxon>
        <taxon>Bacillati</taxon>
        <taxon>Actinomycetota</taxon>
        <taxon>Actinomycetes</taxon>
        <taxon>Micromonosporales</taxon>
        <taxon>Micromonosporaceae</taxon>
        <taxon>Actinocatenispora</taxon>
    </lineage>
</organism>
<evidence type="ECO:0000313" key="2">
    <source>
        <dbReference type="EMBL" id="GID09169.1"/>
    </source>
</evidence>
<dbReference type="Gene3D" id="1.10.1220.10">
    <property type="entry name" value="Met repressor-like"/>
    <property type="match status" value="1"/>
</dbReference>
<dbReference type="EMBL" id="BOMB01000001">
    <property type="protein sequence ID" value="GID09169.1"/>
    <property type="molecule type" value="Genomic_DNA"/>
</dbReference>
<protein>
    <recommendedName>
        <fullName evidence="1">Ribbon-helix-helix protein CopG domain-containing protein</fullName>
    </recommendedName>
</protein>
<feature type="domain" description="Ribbon-helix-helix protein CopG" evidence="1">
    <location>
        <begin position="8"/>
        <end position="46"/>
    </location>
</feature>
<dbReference type="AlphaFoldDB" id="A0A8J3N7C2"/>
<dbReference type="GO" id="GO:0006355">
    <property type="term" value="P:regulation of DNA-templated transcription"/>
    <property type="evidence" value="ECO:0007669"/>
    <property type="project" value="InterPro"/>
</dbReference>
<dbReference type="SUPFAM" id="SSF47598">
    <property type="entry name" value="Ribbon-helix-helix"/>
    <property type="match status" value="1"/>
</dbReference>
<reference evidence="2" key="1">
    <citation type="submission" date="2021-01" db="EMBL/GenBank/DDBJ databases">
        <title>Whole genome shotgun sequence of Actinocatenispora rupis NBRC 107355.</title>
        <authorList>
            <person name="Komaki H."/>
            <person name="Tamura T."/>
        </authorList>
    </citation>
    <scope>NUCLEOTIDE SEQUENCE</scope>
    <source>
        <strain evidence="2">NBRC 107355</strain>
    </source>
</reference>
<keyword evidence="3" id="KW-1185">Reference proteome</keyword>
<dbReference type="RefSeq" id="WP_203653910.1">
    <property type="nucleotide sequence ID" value="NZ_BAAAZM010000031.1"/>
</dbReference>